<evidence type="ECO:0000256" key="5">
    <source>
        <dbReference type="ARBA" id="ARBA00022490"/>
    </source>
</evidence>
<feature type="domain" description="PCI" evidence="8">
    <location>
        <begin position="223"/>
        <end position="373"/>
    </location>
</feature>
<evidence type="ECO:0000313" key="10">
    <source>
        <dbReference type="Proteomes" id="UP000440578"/>
    </source>
</evidence>
<dbReference type="Pfam" id="PF18420">
    <property type="entry name" value="CSN4_RPN5_eIF3a"/>
    <property type="match status" value="1"/>
</dbReference>
<keyword evidence="6" id="KW-0736">Signalosome</keyword>
<sequence length="410" mass="45982">MSSNAIKMKLMELSGSAESHKELVTRYSSLLDAIFACAEPEMLEGVRLFVRHVVNENVSLVISRQLLSELSSHLLRLPDNTAQQVALFVLETVQPRAISFEEQLAMIRQHLAGVYERQQRWREAAKVLTAIPLETGQKQYSAEYRLQTYVKIARLCLEEDDPDTAETYITRAGVLVVSTLVLVHWYCYHPETYTTRAGVLVGASKDHELLVHHKVCHARVLDYRRKFLEAAQRYIDLSYIPEVESGERLRALSNAIICTILASAGRSRSKKLATLFKDERCQSLPVFTILEKMKHQKATTADGSTLLDRAVVEHNILSASKIYSNISLESLAALLEVSPRRAEKVAAQMLSEERMAGRIDQIDGVLHFQPGELGDWDAQIQGLCGQVNSLLEKIAAVSPEWTAQAAEQVN</sequence>
<dbReference type="AlphaFoldDB" id="A0A6A4WLZ6"/>
<evidence type="ECO:0000256" key="7">
    <source>
        <dbReference type="ARBA" id="ARBA00023242"/>
    </source>
</evidence>
<dbReference type="PANTHER" id="PTHR10855:SF2">
    <property type="entry name" value="COP9 SIGNALOSOME COMPLEX SUBUNIT 4"/>
    <property type="match status" value="1"/>
</dbReference>
<comment type="similarity">
    <text evidence="3">Belongs to the CSN4 family.</text>
</comment>
<evidence type="ECO:0000259" key="8">
    <source>
        <dbReference type="PROSITE" id="PS50250"/>
    </source>
</evidence>
<dbReference type="SMART" id="SM00088">
    <property type="entry name" value="PINT"/>
    <property type="match status" value="1"/>
</dbReference>
<dbReference type="InterPro" id="IPR000717">
    <property type="entry name" value="PCI_dom"/>
</dbReference>
<name>A0A6A4WLZ6_AMPAM</name>
<dbReference type="Proteomes" id="UP000440578">
    <property type="component" value="Unassembled WGS sequence"/>
</dbReference>
<dbReference type="PROSITE" id="PS50250">
    <property type="entry name" value="PCI"/>
    <property type="match status" value="1"/>
</dbReference>
<dbReference type="InterPro" id="IPR036388">
    <property type="entry name" value="WH-like_DNA-bd_sf"/>
</dbReference>
<dbReference type="InterPro" id="IPR036390">
    <property type="entry name" value="WH_DNA-bd_sf"/>
</dbReference>
<evidence type="ECO:0000256" key="3">
    <source>
        <dbReference type="ARBA" id="ARBA00010417"/>
    </source>
</evidence>
<dbReference type="GO" id="GO:0008180">
    <property type="term" value="C:COP9 signalosome"/>
    <property type="evidence" value="ECO:0007669"/>
    <property type="project" value="UniProtKB-KW"/>
</dbReference>
<dbReference type="InterPro" id="IPR041406">
    <property type="entry name" value="CSN4_HTH"/>
</dbReference>
<evidence type="ECO:0000256" key="4">
    <source>
        <dbReference type="ARBA" id="ARBA00014881"/>
    </source>
</evidence>
<dbReference type="PANTHER" id="PTHR10855">
    <property type="entry name" value="26S PROTEASOME NON-ATPASE REGULATORY SUBUNIT 12/COP9 SIGNALOSOME COMPLEX SUBUNIT 4"/>
    <property type="match status" value="1"/>
</dbReference>
<keyword evidence="7" id="KW-0539">Nucleus</keyword>
<evidence type="ECO:0000256" key="2">
    <source>
        <dbReference type="ARBA" id="ARBA00004496"/>
    </source>
</evidence>
<keyword evidence="5" id="KW-0963">Cytoplasm</keyword>
<dbReference type="Gene3D" id="1.10.10.10">
    <property type="entry name" value="Winged helix-like DNA-binding domain superfamily/Winged helix DNA-binding domain"/>
    <property type="match status" value="1"/>
</dbReference>
<accession>A0A6A4WLZ6</accession>
<dbReference type="Pfam" id="PF22241">
    <property type="entry name" value="PSMD12-CSN4_N"/>
    <property type="match status" value="1"/>
</dbReference>
<dbReference type="EMBL" id="VIIS01000485">
    <property type="protein sequence ID" value="KAF0308436.1"/>
    <property type="molecule type" value="Genomic_DNA"/>
</dbReference>
<organism evidence="9 10">
    <name type="scientific">Amphibalanus amphitrite</name>
    <name type="common">Striped barnacle</name>
    <name type="synonym">Balanus amphitrite</name>
    <dbReference type="NCBI Taxonomy" id="1232801"/>
    <lineage>
        <taxon>Eukaryota</taxon>
        <taxon>Metazoa</taxon>
        <taxon>Ecdysozoa</taxon>
        <taxon>Arthropoda</taxon>
        <taxon>Crustacea</taxon>
        <taxon>Multicrustacea</taxon>
        <taxon>Cirripedia</taxon>
        <taxon>Thoracica</taxon>
        <taxon>Thoracicalcarea</taxon>
        <taxon>Balanomorpha</taxon>
        <taxon>Balanoidea</taxon>
        <taxon>Balanidae</taxon>
        <taxon>Amphibalaninae</taxon>
        <taxon>Amphibalanus</taxon>
    </lineage>
</organism>
<dbReference type="InterPro" id="IPR040134">
    <property type="entry name" value="PSMD12/CSN4"/>
</dbReference>
<dbReference type="InterPro" id="IPR054559">
    <property type="entry name" value="PSMD12-CSN4-like_N"/>
</dbReference>
<protein>
    <recommendedName>
        <fullName evidence="4">COP9 signalosome complex subunit 4</fullName>
    </recommendedName>
</protein>
<dbReference type="GO" id="GO:0005829">
    <property type="term" value="C:cytosol"/>
    <property type="evidence" value="ECO:0007669"/>
    <property type="project" value="TreeGrafter"/>
</dbReference>
<proteinExistence type="inferred from homology"/>
<keyword evidence="10" id="KW-1185">Reference proteome</keyword>
<evidence type="ECO:0000256" key="6">
    <source>
        <dbReference type="ARBA" id="ARBA00022790"/>
    </source>
</evidence>
<dbReference type="SUPFAM" id="SSF46785">
    <property type="entry name" value="Winged helix' DNA-binding domain"/>
    <property type="match status" value="1"/>
</dbReference>
<dbReference type="OrthoDB" id="295656at2759"/>
<evidence type="ECO:0000256" key="1">
    <source>
        <dbReference type="ARBA" id="ARBA00004123"/>
    </source>
</evidence>
<reference evidence="9 10" key="1">
    <citation type="submission" date="2019-07" db="EMBL/GenBank/DDBJ databases">
        <title>Draft genome assembly of a fouling barnacle, Amphibalanus amphitrite (Darwin, 1854): The first reference genome for Thecostraca.</title>
        <authorList>
            <person name="Kim W."/>
        </authorList>
    </citation>
    <scope>NUCLEOTIDE SEQUENCE [LARGE SCALE GENOMIC DNA]</scope>
    <source>
        <strain evidence="9">SNU_AA5</strain>
        <tissue evidence="9">Soma without cirri and trophi</tissue>
    </source>
</reference>
<gene>
    <name evidence="9" type="primary">cops4</name>
    <name evidence="9" type="ORF">FJT64_020327</name>
</gene>
<evidence type="ECO:0000313" key="9">
    <source>
        <dbReference type="EMBL" id="KAF0308436.1"/>
    </source>
</evidence>
<dbReference type="Pfam" id="PF01399">
    <property type="entry name" value="PCI"/>
    <property type="match status" value="1"/>
</dbReference>
<comment type="caution">
    <text evidence="9">The sequence shown here is derived from an EMBL/GenBank/DDBJ whole genome shotgun (WGS) entry which is preliminary data.</text>
</comment>
<comment type="subcellular location">
    <subcellularLocation>
        <location evidence="2">Cytoplasm</location>
    </subcellularLocation>
    <subcellularLocation>
        <location evidence="1">Nucleus</location>
    </subcellularLocation>
</comment>